<keyword evidence="3" id="KW-1185">Reference proteome</keyword>
<comment type="caution">
    <text evidence="2">The sequence shown here is derived from an EMBL/GenBank/DDBJ whole genome shotgun (WGS) entry which is preliminary data.</text>
</comment>
<feature type="region of interest" description="Disordered" evidence="1">
    <location>
        <begin position="850"/>
        <end position="915"/>
    </location>
</feature>
<feature type="compositionally biased region" description="Basic and acidic residues" evidence="1">
    <location>
        <begin position="894"/>
        <end position="903"/>
    </location>
</feature>
<evidence type="ECO:0000313" key="3">
    <source>
        <dbReference type="Proteomes" id="UP001194580"/>
    </source>
</evidence>
<dbReference type="EMBL" id="JAAAIL010001477">
    <property type="protein sequence ID" value="KAG0268920.1"/>
    <property type="molecule type" value="Genomic_DNA"/>
</dbReference>
<feature type="compositionally biased region" description="Acidic residues" evidence="1">
    <location>
        <begin position="140"/>
        <end position="167"/>
    </location>
</feature>
<accession>A0AAD4D646</accession>
<feature type="compositionally biased region" description="Low complexity" evidence="1">
    <location>
        <begin position="306"/>
        <end position="320"/>
    </location>
</feature>
<feature type="region of interest" description="Disordered" evidence="1">
    <location>
        <begin position="306"/>
        <end position="326"/>
    </location>
</feature>
<dbReference type="PANTHER" id="PTHR12460">
    <property type="entry name" value="CYCLIN-DEPENDENT KINASE INHIBITOR-RELATED PROTEIN"/>
    <property type="match status" value="1"/>
</dbReference>
<feature type="region of interest" description="Disordered" evidence="1">
    <location>
        <begin position="1"/>
        <end position="35"/>
    </location>
</feature>
<name>A0AAD4D646_9FUNG</name>
<reference evidence="2" key="1">
    <citation type="journal article" date="2020" name="Fungal Divers.">
        <title>Resolving the Mortierellaceae phylogeny through synthesis of multi-gene phylogenetics and phylogenomics.</title>
        <authorList>
            <person name="Vandepol N."/>
            <person name="Liber J."/>
            <person name="Desiro A."/>
            <person name="Na H."/>
            <person name="Kennedy M."/>
            <person name="Barry K."/>
            <person name="Grigoriev I.V."/>
            <person name="Miller A.N."/>
            <person name="O'Donnell K."/>
            <person name="Stajich J.E."/>
            <person name="Bonito G."/>
        </authorList>
    </citation>
    <scope>NUCLEOTIDE SEQUENCE</scope>
    <source>
        <strain evidence="2">NRRL 28262</strain>
    </source>
</reference>
<feature type="compositionally biased region" description="Acidic residues" evidence="1">
    <location>
        <begin position="1032"/>
        <end position="1050"/>
    </location>
</feature>
<feature type="compositionally biased region" description="Acidic residues" evidence="1">
    <location>
        <begin position="850"/>
        <end position="887"/>
    </location>
</feature>
<dbReference type="GO" id="GO:0031124">
    <property type="term" value="P:mRNA 3'-end processing"/>
    <property type="evidence" value="ECO:0007669"/>
    <property type="project" value="TreeGrafter"/>
</dbReference>
<evidence type="ECO:0000313" key="2">
    <source>
        <dbReference type="EMBL" id="KAG0268920.1"/>
    </source>
</evidence>
<feature type="region of interest" description="Disordered" evidence="1">
    <location>
        <begin position="47"/>
        <end position="216"/>
    </location>
</feature>
<proteinExistence type="predicted"/>
<organism evidence="2 3">
    <name type="scientific">Linnemannia exigua</name>
    <dbReference type="NCBI Taxonomy" id="604196"/>
    <lineage>
        <taxon>Eukaryota</taxon>
        <taxon>Fungi</taxon>
        <taxon>Fungi incertae sedis</taxon>
        <taxon>Mucoromycota</taxon>
        <taxon>Mortierellomycotina</taxon>
        <taxon>Mortierellomycetes</taxon>
        <taxon>Mortierellales</taxon>
        <taxon>Mortierellaceae</taxon>
        <taxon>Linnemannia</taxon>
    </lineage>
</organism>
<feature type="compositionally biased region" description="Low complexity" evidence="1">
    <location>
        <begin position="1072"/>
        <end position="1088"/>
    </location>
</feature>
<feature type="region of interest" description="Disordered" evidence="1">
    <location>
        <begin position="1026"/>
        <end position="1094"/>
    </location>
</feature>
<evidence type="ECO:0000256" key="1">
    <source>
        <dbReference type="SAM" id="MobiDB-lite"/>
    </source>
</evidence>
<feature type="compositionally biased region" description="Basic residues" evidence="1">
    <location>
        <begin position="1055"/>
        <end position="1064"/>
    </location>
</feature>
<feature type="compositionally biased region" description="Acidic residues" evidence="1">
    <location>
        <begin position="61"/>
        <end position="91"/>
    </location>
</feature>
<dbReference type="GO" id="GO:0000993">
    <property type="term" value="F:RNA polymerase II complex binding"/>
    <property type="evidence" value="ECO:0007669"/>
    <property type="project" value="TreeGrafter"/>
</dbReference>
<feature type="compositionally biased region" description="Low complexity" evidence="1">
    <location>
        <begin position="199"/>
        <end position="214"/>
    </location>
</feature>
<feature type="compositionally biased region" description="Low complexity" evidence="1">
    <location>
        <begin position="1136"/>
        <end position="1149"/>
    </location>
</feature>
<feature type="region of interest" description="Disordered" evidence="1">
    <location>
        <begin position="1107"/>
        <end position="1166"/>
    </location>
</feature>
<feature type="compositionally biased region" description="Pro residues" evidence="1">
    <location>
        <begin position="936"/>
        <end position="947"/>
    </location>
</feature>
<dbReference type="Proteomes" id="UP001194580">
    <property type="component" value="Unassembled WGS sequence"/>
</dbReference>
<protein>
    <submittedName>
        <fullName evidence="2">Uncharacterized protein</fullName>
    </submittedName>
</protein>
<gene>
    <name evidence="2" type="ORF">BGZ95_002269</name>
</gene>
<feature type="compositionally biased region" description="Acidic residues" evidence="1">
    <location>
        <begin position="107"/>
        <end position="121"/>
    </location>
</feature>
<sequence>MDDGEVTLDGDDTLEEDEVVLEEDWDTLDDDGTLEGDESILEGVEVALEGEGAGGGKGEDENREEEDGDEEDDDYTQEDEEDDDDGAEDTDDTVHDSDYDGSAESNDGVDNDNMDTDEASESSDAALYRSLQDQGRSDEHADDEDSGRDNDSEADDSLVEDGQEPEMLDSHEMYLRRFRRGRDDDPDPGVGGSRTGTDSGSVSASTSSSSSSSSRPLRYMTGLAGNNWALAASFSGAGAGARSFGDSRMNPIDIDQDVGWTECRYNPEHRVVRRRINHMYQLLGRHENYVASRKAHTAAVALAKSTTTTTTTRLTTSPASTPGPAPTLRPLSGRLLSLSQALTASNQQITNVSELMDLLIQTHLPQFWRYRSKDKILNIHHDEPSNNTRPRVWDLLTTCVDCGFKFKKQPIYNEAATERKVKAKEREKEKKEKEEGKRRKEAEKLERIRLGLEVEGAPEAVEGVTRKSRGPRKEVLAVALATRLSLEFPSDDEDDSMYDEQELDIPKQHPDEDFRPKLTRFRNSHLTPKDVDDIFNNNRHASTYDGNIDCIGMKEEGHAHDCPTNLVSSSVKATKLHFGWDVIVGFNHSAVPKFSDSMNGGVYSSPTSTPVPQPPPPPPAPLEYNHYPARSLLAAFCHLLPRDLALPQNQIRKLFTYFLWHPWFDCDYQAITIRKAYKELWPLFLLRDEIELSKEEDDIEKKIVAERDRRKRQEVIAKKKMLEEMKRLAQEKEGLFRRPKRVRLDSNSSTLVLPAPPLPPPQPLEPEPAALQALLATMTPHEQKLYQARIEQSRRLQMEVRFTTSFERGLRNHGVLIEFRSRRKEEYRRMARQLRDGCVLGPRVLGEGEDEKVDDFWGEDGIDTDDEDKQDKEGDDDDDDSDDDDTPDGTAQKKRIDSIDFSKEPTNPGRVHIFRAHDARKIAKAFYKKPKNNSPPASPTTTPPGSPTPTASTTPPLPKVKYPEFLTPRFFNNRMTRPNSTTGNPLTRIRREFVDQRARKARKFRMTMDDGEEMARFVLPEFMRVKGGENEPGFEDDEDESDENFEEEAVEEARRRKAKAKKLTRAPAEPRATNVTAASTSTAGQASTRVTRSRRIAAGAVQDMEIDMDLDTNMPASSSAPLRPEWTPTTRSKRAQQQQQQQQLPQQQQHRTQAPNTNAIQSLNNSNSYTYTNADINMAIETSRDAGLPITNQQDYPGFREHFISSLVEPMSSTTTTQEHVEQLQHQHWQQGGSSSRLNHVSAAPVAPAIPAVQSWMPIQQQQVASSSMLSTSLPGTILSYQSSEPAMAMAMAMAPAPVLPTAVPAAPAHTHDIPVIAAVSNYLQQEVNMNEWISDNDAYYDTHSSSGGQVSHSSSVGGSTLSSFPLMNAEVNSEDVMLTTTTTSTTATTSTTDSEDVQDVEDVAHGLHSLDFGFIN</sequence>
<feature type="region of interest" description="Disordered" evidence="1">
    <location>
        <begin position="927"/>
        <end position="962"/>
    </location>
</feature>
<feature type="region of interest" description="Disordered" evidence="1">
    <location>
        <begin position="418"/>
        <end position="441"/>
    </location>
</feature>
<dbReference type="PANTHER" id="PTHR12460:SF0">
    <property type="entry name" value="CID DOMAIN-CONTAINING PROTEIN-RELATED"/>
    <property type="match status" value="1"/>
</dbReference>
<feature type="compositionally biased region" description="Polar residues" evidence="1">
    <location>
        <begin position="1150"/>
        <end position="1163"/>
    </location>
</feature>